<feature type="domain" description="AB hydrolase-1" evidence="6">
    <location>
        <begin position="95"/>
        <end position="266"/>
    </location>
</feature>
<organism evidence="8 9">
    <name type="scientific">Amycolatopsis minnesotensis</name>
    <dbReference type="NCBI Taxonomy" id="337894"/>
    <lineage>
        <taxon>Bacteria</taxon>
        <taxon>Bacillati</taxon>
        <taxon>Actinomycetota</taxon>
        <taxon>Actinomycetes</taxon>
        <taxon>Pseudonocardiales</taxon>
        <taxon>Pseudonocardiaceae</taxon>
        <taxon>Amycolatopsis</taxon>
    </lineage>
</organism>
<dbReference type="SUPFAM" id="SSF53474">
    <property type="entry name" value="alpha/beta-Hydrolases"/>
    <property type="match status" value="1"/>
</dbReference>
<evidence type="ECO:0000256" key="2">
    <source>
        <dbReference type="ARBA" id="ARBA00022729"/>
    </source>
</evidence>
<dbReference type="InterPro" id="IPR051601">
    <property type="entry name" value="Serine_prot/Carboxylest_S33"/>
</dbReference>
<feature type="region of interest" description="Disordered" evidence="4">
    <location>
        <begin position="497"/>
        <end position="524"/>
    </location>
</feature>
<reference evidence="8 9" key="1">
    <citation type="journal article" date="2019" name="Int. J. Syst. Evol. Microbiol.">
        <title>The Global Catalogue of Microorganisms (GCM) 10K type strain sequencing project: providing services to taxonomists for standard genome sequencing and annotation.</title>
        <authorList>
            <consortium name="The Broad Institute Genomics Platform"/>
            <consortium name="The Broad Institute Genome Sequencing Center for Infectious Disease"/>
            <person name="Wu L."/>
            <person name="Ma J."/>
        </authorList>
    </citation>
    <scope>NUCLEOTIDE SEQUENCE [LARGE SCALE GENOMIC DNA]</scope>
    <source>
        <strain evidence="8 9">JCM 14545</strain>
    </source>
</reference>
<dbReference type="InterPro" id="IPR000073">
    <property type="entry name" value="AB_hydrolase_1"/>
</dbReference>
<dbReference type="Pfam" id="PF08386">
    <property type="entry name" value="Abhydrolase_4"/>
    <property type="match status" value="1"/>
</dbReference>
<feature type="domain" description="Peptidase S33 tripeptidyl aminopeptidase-like C-terminal" evidence="7">
    <location>
        <begin position="401"/>
        <end position="502"/>
    </location>
</feature>
<protein>
    <submittedName>
        <fullName evidence="8">Alpha/beta hydrolase</fullName>
    </submittedName>
</protein>
<dbReference type="GO" id="GO:0016787">
    <property type="term" value="F:hydrolase activity"/>
    <property type="evidence" value="ECO:0007669"/>
    <property type="project" value="UniProtKB-KW"/>
</dbReference>
<evidence type="ECO:0000256" key="5">
    <source>
        <dbReference type="SAM" id="SignalP"/>
    </source>
</evidence>
<keyword evidence="9" id="KW-1185">Reference proteome</keyword>
<sequence length="524" mass="54417">MGELMQKFRAAALAVALGTALGMALGAAVVAPAGATPKPSLSFDACPGDLATPYPAMTCASVQVPLDYAAPGKGQATLLISKVPARDPAKRRGALFVNPGGPGAGAASYVGKLTKPDGKGVTRLPPSVLDSYDIIGMDPRGVGHSSPFGCVDPGYFGGPQPDPDAAAGRERLWQTWAKFAAGCQAKAGAVLPHLGTVNVAKDMDLIRDRMGERKLSYLGFSYGTYLGAVYGELFGPKADRMILDGNVNPVPEDLWYQAALAQPPAVQKRVTDWLAWVAKYDPVFHLGTSAAETTKAWNAALEEFRAHPHGAVGANELLGLTFNVMFAEVGWEALGRALSDYTVKHDDSALVGMASPDTGAGAVQTTSAFQSVICADAAWPADRAVYERDTAAVAKGSQFAWYNTFASGAACANWPAPHGTRVPITGKALPKILMFNSVGDPSTPYAGAVKMHNALPGSVLVTERDSGKHCVFANPIGYANERAQQLGAAYLTTGQLPPSDTTIGGHPVPGPSGATAASLDRSPA</sequence>
<dbReference type="RefSeq" id="WP_344414155.1">
    <property type="nucleotide sequence ID" value="NZ_BAAANN010000003.1"/>
</dbReference>
<keyword evidence="2 5" id="KW-0732">Signal</keyword>
<evidence type="ECO:0000256" key="1">
    <source>
        <dbReference type="ARBA" id="ARBA00010088"/>
    </source>
</evidence>
<evidence type="ECO:0000259" key="6">
    <source>
        <dbReference type="Pfam" id="PF00561"/>
    </source>
</evidence>
<feature type="signal peptide" evidence="5">
    <location>
        <begin position="1"/>
        <end position="27"/>
    </location>
</feature>
<dbReference type="Gene3D" id="3.40.50.1820">
    <property type="entry name" value="alpha/beta hydrolase"/>
    <property type="match status" value="1"/>
</dbReference>
<keyword evidence="3 8" id="KW-0378">Hydrolase</keyword>
<dbReference type="PANTHER" id="PTHR43248">
    <property type="entry name" value="2-SUCCINYL-6-HYDROXY-2,4-CYCLOHEXADIENE-1-CARBOXYLATE SYNTHASE"/>
    <property type="match status" value="1"/>
</dbReference>
<evidence type="ECO:0000313" key="8">
    <source>
        <dbReference type="EMBL" id="GAA1945266.1"/>
    </source>
</evidence>
<dbReference type="InterPro" id="IPR029058">
    <property type="entry name" value="AB_hydrolase_fold"/>
</dbReference>
<name>A0ABN2Q6J0_9PSEU</name>
<dbReference type="Pfam" id="PF00561">
    <property type="entry name" value="Abhydrolase_1"/>
    <property type="match status" value="1"/>
</dbReference>
<dbReference type="EMBL" id="BAAANN010000003">
    <property type="protein sequence ID" value="GAA1945266.1"/>
    <property type="molecule type" value="Genomic_DNA"/>
</dbReference>
<evidence type="ECO:0000256" key="3">
    <source>
        <dbReference type="ARBA" id="ARBA00022801"/>
    </source>
</evidence>
<feature type="chain" id="PRO_5046806708" evidence="5">
    <location>
        <begin position="28"/>
        <end position="524"/>
    </location>
</feature>
<evidence type="ECO:0000313" key="9">
    <source>
        <dbReference type="Proteomes" id="UP001501116"/>
    </source>
</evidence>
<dbReference type="PANTHER" id="PTHR43248:SF29">
    <property type="entry name" value="TRIPEPTIDYL AMINOPEPTIDASE"/>
    <property type="match status" value="1"/>
</dbReference>
<dbReference type="InterPro" id="IPR013595">
    <property type="entry name" value="Pept_S33_TAP-like_C"/>
</dbReference>
<accession>A0ABN2Q6J0</accession>
<evidence type="ECO:0000256" key="4">
    <source>
        <dbReference type="SAM" id="MobiDB-lite"/>
    </source>
</evidence>
<proteinExistence type="inferred from homology"/>
<comment type="caution">
    <text evidence="8">The sequence shown here is derived from an EMBL/GenBank/DDBJ whole genome shotgun (WGS) entry which is preliminary data.</text>
</comment>
<evidence type="ECO:0000259" key="7">
    <source>
        <dbReference type="Pfam" id="PF08386"/>
    </source>
</evidence>
<comment type="similarity">
    <text evidence="1">Belongs to the peptidase S33 family.</text>
</comment>
<dbReference type="Proteomes" id="UP001501116">
    <property type="component" value="Unassembled WGS sequence"/>
</dbReference>
<gene>
    <name evidence="8" type="ORF">GCM10009754_11410</name>
</gene>